<dbReference type="CDD" id="cd17535">
    <property type="entry name" value="REC_NarL-like"/>
    <property type="match status" value="1"/>
</dbReference>
<dbReference type="InterPro" id="IPR058245">
    <property type="entry name" value="NreC/VraR/RcsB-like_REC"/>
</dbReference>
<dbReference type="OrthoDB" id="9796655at2"/>
<gene>
    <name evidence="6" type="ORF">DFR29_105192</name>
</gene>
<keyword evidence="2" id="KW-0238">DNA-binding</keyword>
<feature type="domain" description="Response regulatory" evidence="5">
    <location>
        <begin position="9"/>
        <end position="125"/>
    </location>
</feature>
<organism evidence="6 7">
    <name type="scientific">Tahibacter aquaticus</name>
    <dbReference type="NCBI Taxonomy" id="520092"/>
    <lineage>
        <taxon>Bacteria</taxon>
        <taxon>Pseudomonadati</taxon>
        <taxon>Pseudomonadota</taxon>
        <taxon>Gammaproteobacteria</taxon>
        <taxon>Lysobacterales</taxon>
        <taxon>Rhodanobacteraceae</taxon>
        <taxon>Tahibacter</taxon>
    </lineage>
</organism>
<dbReference type="Pfam" id="PF00196">
    <property type="entry name" value="GerE"/>
    <property type="match status" value="1"/>
</dbReference>
<keyword evidence="1 3" id="KW-0597">Phosphoprotein</keyword>
<evidence type="ECO:0000313" key="7">
    <source>
        <dbReference type="Proteomes" id="UP000295293"/>
    </source>
</evidence>
<dbReference type="InterPro" id="IPR016032">
    <property type="entry name" value="Sig_transdc_resp-reg_C-effctor"/>
</dbReference>
<evidence type="ECO:0000259" key="4">
    <source>
        <dbReference type="PROSITE" id="PS50043"/>
    </source>
</evidence>
<dbReference type="SMART" id="SM00421">
    <property type="entry name" value="HTH_LUXR"/>
    <property type="match status" value="1"/>
</dbReference>
<dbReference type="EMBL" id="SNZH01000005">
    <property type="protein sequence ID" value="TDR45009.1"/>
    <property type="molecule type" value="Genomic_DNA"/>
</dbReference>
<evidence type="ECO:0000256" key="3">
    <source>
        <dbReference type="PROSITE-ProRule" id="PRU00169"/>
    </source>
</evidence>
<dbReference type="GO" id="GO:0000160">
    <property type="term" value="P:phosphorelay signal transduction system"/>
    <property type="evidence" value="ECO:0007669"/>
    <property type="project" value="InterPro"/>
</dbReference>
<dbReference type="SUPFAM" id="SSF52172">
    <property type="entry name" value="CheY-like"/>
    <property type="match status" value="1"/>
</dbReference>
<dbReference type="Gene3D" id="3.40.50.2300">
    <property type="match status" value="1"/>
</dbReference>
<dbReference type="CDD" id="cd06170">
    <property type="entry name" value="LuxR_C_like"/>
    <property type="match status" value="1"/>
</dbReference>
<feature type="modified residue" description="4-aspartylphosphate" evidence="3">
    <location>
        <position position="60"/>
    </location>
</feature>
<evidence type="ECO:0000313" key="6">
    <source>
        <dbReference type="EMBL" id="TDR45009.1"/>
    </source>
</evidence>
<evidence type="ECO:0000256" key="1">
    <source>
        <dbReference type="ARBA" id="ARBA00022553"/>
    </source>
</evidence>
<dbReference type="SUPFAM" id="SSF46894">
    <property type="entry name" value="C-terminal effector domain of the bipartite response regulators"/>
    <property type="match status" value="1"/>
</dbReference>
<dbReference type="InterPro" id="IPR001789">
    <property type="entry name" value="Sig_transdc_resp-reg_receiver"/>
</dbReference>
<dbReference type="InterPro" id="IPR000792">
    <property type="entry name" value="Tscrpt_reg_LuxR_C"/>
</dbReference>
<dbReference type="RefSeq" id="WP_133818513.1">
    <property type="nucleotide sequence ID" value="NZ_SNZH01000005.1"/>
</dbReference>
<keyword evidence="7" id="KW-1185">Reference proteome</keyword>
<dbReference type="SMART" id="SM00448">
    <property type="entry name" value="REC"/>
    <property type="match status" value="1"/>
</dbReference>
<dbReference type="PANTHER" id="PTHR43214">
    <property type="entry name" value="TWO-COMPONENT RESPONSE REGULATOR"/>
    <property type="match status" value="1"/>
</dbReference>
<dbReference type="GO" id="GO:0006355">
    <property type="term" value="P:regulation of DNA-templated transcription"/>
    <property type="evidence" value="ECO:0007669"/>
    <property type="project" value="InterPro"/>
</dbReference>
<dbReference type="PROSITE" id="PS50043">
    <property type="entry name" value="HTH_LUXR_2"/>
    <property type="match status" value="1"/>
</dbReference>
<feature type="domain" description="HTH luxR-type" evidence="4">
    <location>
        <begin position="141"/>
        <end position="206"/>
    </location>
</feature>
<dbReference type="AlphaFoldDB" id="A0A4R6Z0V8"/>
<evidence type="ECO:0000259" key="5">
    <source>
        <dbReference type="PROSITE" id="PS50110"/>
    </source>
</evidence>
<dbReference type="PROSITE" id="PS00622">
    <property type="entry name" value="HTH_LUXR_1"/>
    <property type="match status" value="1"/>
</dbReference>
<dbReference type="GO" id="GO:0003677">
    <property type="term" value="F:DNA binding"/>
    <property type="evidence" value="ECO:0007669"/>
    <property type="project" value="UniProtKB-KW"/>
</dbReference>
<accession>A0A4R6Z0V8</accession>
<comment type="caution">
    <text evidence="6">The sequence shown here is derived from an EMBL/GenBank/DDBJ whole genome shotgun (WGS) entry which is preliminary data.</text>
</comment>
<dbReference type="PANTHER" id="PTHR43214:SF43">
    <property type="entry name" value="TWO-COMPONENT RESPONSE REGULATOR"/>
    <property type="match status" value="1"/>
</dbReference>
<dbReference type="PROSITE" id="PS50110">
    <property type="entry name" value="RESPONSE_REGULATORY"/>
    <property type="match status" value="1"/>
</dbReference>
<dbReference type="InterPro" id="IPR011006">
    <property type="entry name" value="CheY-like_superfamily"/>
</dbReference>
<evidence type="ECO:0000256" key="2">
    <source>
        <dbReference type="ARBA" id="ARBA00023125"/>
    </source>
</evidence>
<protein>
    <submittedName>
        <fullName evidence="6">LuxR family two component transcriptional regulator</fullName>
    </submittedName>
</protein>
<dbReference type="InterPro" id="IPR039420">
    <property type="entry name" value="WalR-like"/>
</dbReference>
<reference evidence="6 7" key="1">
    <citation type="submission" date="2019-03" db="EMBL/GenBank/DDBJ databases">
        <title>Genomic Encyclopedia of Type Strains, Phase IV (KMG-IV): sequencing the most valuable type-strain genomes for metagenomic binning, comparative biology and taxonomic classification.</title>
        <authorList>
            <person name="Goeker M."/>
        </authorList>
    </citation>
    <scope>NUCLEOTIDE SEQUENCE [LARGE SCALE GENOMIC DNA]</scope>
    <source>
        <strain evidence="6 7">DSM 21667</strain>
    </source>
</reference>
<name>A0A4R6Z0V8_9GAMM</name>
<dbReference type="PRINTS" id="PR00038">
    <property type="entry name" value="HTHLUXR"/>
</dbReference>
<proteinExistence type="predicted"/>
<dbReference type="Pfam" id="PF00072">
    <property type="entry name" value="Response_reg"/>
    <property type="match status" value="1"/>
</dbReference>
<sequence>MKKDVVRIRVLLADDHPVMRDGLRAAIESAGDMDVVGEAGDGVEAVARFQQCQPDVSVLDIQMPLLDGLQAIAQIRALDAAARIVVLTTYPGDARAKKALASGAIAYLLKSSTREEILNAIRAAAQGRGMLSAEVASDVALHAGADMLTGRELAVLQLVATGHSNKEIAEKLTVADDTVKARLQSAMVKLGASDRAHAVTLAVKRGFLDR</sequence>
<dbReference type="Proteomes" id="UP000295293">
    <property type="component" value="Unassembled WGS sequence"/>
</dbReference>